<dbReference type="OrthoDB" id="2729586at2"/>
<accession>A0A0K9F695</accession>
<organism evidence="2 3">
    <name type="scientific">Lysinibacillus xylanilyticus</name>
    <dbReference type="NCBI Taxonomy" id="582475"/>
    <lineage>
        <taxon>Bacteria</taxon>
        <taxon>Bacillati</taxon>
        <taxon>Bacillota</taxon>
        <taxon>Bacilli</taxon>
        <taxon>Bacillales</taxon>
        <taxon>Bacillaceae</taxon>
        <taxon>Lysinibacillus</taxon>
    </lineage>
</organism>
<feature type="transmembrane region" description="Helical" evidence="1">
    <location>
        <begin position="42"/>
        <end position="62"/>
    </location>
</feature>
<feature type="transmembrane region" description="Helical" evidence="1">
    <location>
        <begin position="200"/>
        <end position="218"/>
    </location>
</feature>
<dbReference type="PATRIC" id="fig|582475.4.peg.4140"/>
<dbReference type="RefSeq" id="WP_049667428.1">
    <property type="nucleotide sequence ID" value="NZ_LFXJ01000008.1"/>
</dbReference>
<dbReference type="GeneID" id="96599622"/>
<feature type="transmembrane region" description="Helical" evidence="1">
    <location>
        <begin position="291"/>
        <end position="311"/>
    </location>
</feature>
<evidence type="ECO:0000313" key="3">
    <source>
        <dbReference type="Proteomes" id="UP000037326"/>
    </source>
</evidence>
<evidence type="ECO:0000256" key="1">
    <source>
        <dbReference type="SAM" id="Phobius"/>
    </source>
</evidence>
<dbReference type="EMBL" id="LFXJ01000008">
    <property type="protein sequence ID" value="KMY30099.1"/>
    <property type="molecule type" value="Genomic_DNA"/>
</dbReference>
<reference evidence="3" key="1">
    <citation type="submission" date="2015-07" db="EMBL/GenBank/DDBJ databases">
        <authorList>
            <consortium name="Consortium for Microbial Forensics and Genomics (microFORGE)"/>
            <person name="Knight B.M."/>
            <person name="Roberts D.P."/>
            <person name="Lin D."/>
            <person name="Hari K."/>
            <person name="Fletcher J."/>
            <person name="Melcher U."/>
            <person name="Blagden T."/>
            <person name="Winegar R.A."/>
        </authorList>
    </citation>
    <scope>NUCLEOTIDE SEQUENCE [LARGE SCALE GENOMIC DNA]</scope>
    <source>
        <strain evidence="3">DSM 23493</strain>
    </source>
</reference>
<evidence type="ECO:0008006" key="4">
    <source>
        <dbReference type="Google" id="ProtNLM"/>
    </source>
</evidence>
<keyword evidence="1" id="KW-0472">Membrane</keyword>
<sequence>MTSFKDKLDKELGEVPRFSQQMQERILQNVSQQNKKPSRWQYPTIIIGAVVTILILIVIGPWKQVDTAKHATIVELAQHENIKQFTIAQNWQEDTFKAGRTGWILGQQAYKTDPETTLIADVLKKAVISQKDTNYYAYSDVWVEFDNGQAVQLKMFLNGEQLAFSDRHTNTFYKVKDDVTASAFIALMQKDGKDFSFGEMFTFLLIVLFLEWLLVKAIRKKFNIPKEPKYINTGHQRSTYIAMFIKGAILIAFNIYGWFLYTAGICVFLAVFTVDSIVIDYYYAREEKRHYISIGSFIILVPIIIVFIIYFL</sequence>
<protein>
    <recommendedName>
        <fullName evidence="4">DUF4181 domain-containing protein</fullName>
    </recommendedName>
</protein>
<keyword evidence="1" id="KW-0812">Transmembrane</keyword>
<keyword evidence="1" id="KW-1133">Transmembrane helix</keyword>
<name>A0A0K9F695_9BACI</name>
<evidence type="ECO:0000313" key="2">
    <source>
        <dbReference type="EMBL" id="KMY30099.1"/>
    </source>
</evidence>
<proteinExistence type="predicted"/>
<comment type="caution">
    <text evidence="2">The sequence shown here is derived from an EMBL/GenBank/DDBJ whole genome shotgun (WGS) entry which is preliminary data.</text>
</comment>
<gene>
    <name evidence="2" type="ORF">ACZ11_15445</name>
</gene>
<dbReference type="Proteomes" id="UP000037326">
    <property type="component" value="Unassembled WGS sequence"/>
</dbReference>
<dbReference type="AlphaFoldDB" id="A0A0K9F695"/>